<feature type="non-terminal residue" evidence="1">
    <location>
        <position position="1"/>
    </location>
</feature>
<evidence type="ECO:0000313" key="1">
    <source>
        <dbReference type="EMBL" id="SKA76032.1"/>
    </source>
</evidence>
<evidence type="ECO:0000313" key="2">
    <source>
        <dbReference type="Proteomes" id="UP000190162"/>
    </source>
</evidence>
<proteinExistence type="predicted"/>
<sequence>ITVNPHTLSWAQMPYHNHGVYSQDWGDSGGNLANTRDTHNVRLRNTEPAGSSVPHAHGATSSIVDTRQSSVAVIWIMKL</sequence>
<reference evidence="2" key="1">
    <citation type="submission" date="2017-02" db="EMBL/GenBank/DDBJ databases">
        <authorList>
            <person name="Varghese N."/>
            <person name="Submissions S."/>
        </authorList>
    </citation>
    <scope>NUCLEOTIDE SEQUENCE [LARGE SCALE GENOMIC DNA]</scope>
    <source>
        <strain evidence="2">DSM 22720</strain>
    </source>
</reference>
<gene>
    <name evidence="1" type="ORF">SAMN02745132_04911</name>
</gene>
<organism evidence="1 2">
    <name type="scientific">Enterovibrio nigricans DSM 22720</name>
    <dbReference type="NCBI Taxonomy" id="1121868"/>
    <lineage>
        <taxon>Bacteria</taxon>
        <taxon>Pseudomonadati</taxon>
        <taxon>Pseudomonadota</taxon>
        <taxon>Gammaproteobacteria</taxon>
        <taxon>Vibrionales</taxon>
        <taxon>Vibrionaceae</taxon>
        <taxon>Enterovibrio</taxon>
    </lineage>
</organism>
<dbReference type="EMBL" id="FUXU01000216">
    <property type="protein sequence ID" value="SKA76032.1"/>
    <property type="molecule type" value="Genomic_DNA"/>
</dbReference>
<name>A0A1T4WFD1_9GAMM</name>
<keyword evidence="2" id="KW-1185">Reference proteome</keyword>
<accession>A0A1T4WFD1</accession>
<dbReference type="Proteomes" id="UP000190162">
    <property type="component" value="Unassembled WGS sequence"/>
</dbReference>
<dbReference type="RefSeq" id="WP_212567572.1">
    <property type="nucleotide sequence ID" value="NZ_FUXU01000216.1"/>
</dbReference>
<protein>
    <submittedName>
        <fullName evidence="1">Uncharacterized protein</fullName>
    </submittedName>
</protein>
<dbReference type="AlphaFoldDB" id="A0A1T4WFD1"/>